<dbReference type="VEuPathDB" id="FungiDB:ASPSYDRAFT_134799"/>
<dbReference type="AlphaFoldDB" id="A0A1L9T9E5"/>
<gene>
    <name evidence="1" type="ORF">ASPSYDRAFT_134799</name>
</gene>
<evidence type="ECO:0000313" key="1">
    <source>
        <dbReference type="EMBL" id="OJJ56042.1"/>
    </source>
</evidence>
<name>A0A1L9T9E5_9EURO</name>
<dbReference type="Proteomes" id="UP000184356">
    <property type="component" value="Unassembled WGS sequence"/>
</dbReference>
<protein>
    <recommendedName>
        <fullName evidence="3">F-box domain-containing protein</fullName>
    </recommendedName>
</protein>
<dbReference type="RefSeq" id="XP_040699848.1">
    <property type="nucleotide sequence ID" value="XM_040840692.1"/>
</dbReference>
<dbReference type="EMBL" id="KV878591">
    <property type="protein sequence ID" value="OJJ56042.1"/>
    <property type="molecule type" value="Genomic_DNA"/>
</dbReference>
<evidence type="ECO:0008006" key="3">
    <source>
        <dbReference type="Google" id="ProtNLM"/>
    </source>
</evidence>
<sequence length="416" mass="46889">MSLLQMPNEILLLIFHQISTIRDAVNLARSCPHLYRLFSTPRNKVDILCAAANVPQKPNHSLDKAFSVLIRQPPSNWLLQSAHSSKYMLIEIDDDEILDASTSTLLDFTAIQSLSQHTASSSMEILEAFLTQFHNLPVLLGGYYENMTSDLISGAARLQSQLLRESDTVVSDTTPDFPTDLSSDNTVIALALHCLATIHFLDVIDLHNPNIPEAELFLNGSPVLIMEQEDDERRFLPTVRLHQPEYHPVPGLGSAISNQSTEESGSGLRLDREFHRMLGHVVQVSFRLLDAQDPRHWPTVLYVLVILSVGVRDSLHPFLRWKQRLRDAQEGFDLVFQDLARYYCICTDGGQILSGRWNREEYAARVQQDMVAVEHAEILNRLWLEIDDVDWSSRGGGFVEGFRDKVGYFATGGAVL</sequence>
<dbReference type="OrthoDB" id="4509615at2759"/>
<dbReference type="GeneID" id="63756765"/>
<organism evidence="1 2">
    <name type="scientific">Aspergillus sydowii CBS 593.65</name>
    <dbReference type="NCBI Taxonomy" id="1036612"/>
    <lineage>
        <taxon>Eukaryota</taxon>
        <taxon>Fungi</taxon>
        <taxon>Dikarya</taxon>
        <taxon>Ascomycota</taxon>
        <taxon>Pezizomycotina</taxon>
        <taxon>Eurotiomycetes</taxon>
        <taxon>Eurotiomycetidae</taxon>
        <taxon>Eurotiales</taxon>
        <taxon>Aspergillaceae</taxon>
        <taxon>Aspergillus</taxon>
        <taxon>Aspergillus subgen. Nidulantes</taxon>
    </lineage>
</organism>
<proteinExistence type="predicted"/>
<keyword evidence="2" id="KW-1185">Reference proteome</keyword>
<reference evidence="2" key="1">
    <citation type="journal article" date="2017" name="Genome Biol.">
        <title>Comparative genomics reveals high biological diversity and specific adaptations in the industrially and medically important fungal genus Aspergillus.</title>
        <authorList>
            <person name="de Vries R.P."/>
            <person name="Riley R."/>
            <person name="Wiebenga A."/>
            <person name="Aguilar-Osorio G."/>
            <person name="Amillis S."/>
            <person name="Uchima C.A."/>
            <person name="Anderluh G."/>
            <person name="Asadollahi M."/>
            <person name="Askin M."/>
            <person name="Barry K."/>
            <person name="Battaglia E."/>
            <person name="Bayram O."/>
            <person name="Benocci T."/>
            <person name="Braus-Stromeyer S.A."/>
            <person name="Caldana C."/>
            <person name="Canovas D."/>
            <person name="Cerqueira G.C."/>
            <person name="Chen F."/>
            <person name="Chen W."/>
            <person name="Choi C."/>
            <person name="Clum A."/>
            <person name="Dos Santos R.A."/>
            <person name="Damasio A.R."/>
            <person name="Diallinas G."/>
            <person name="Emri T."/>
            <person name="Fekete E."/>
            <person name="Flipphi M."/>
            <person name="Freyberg S."/>
            <person name="Gallo A."/>
            <person name="Gournas C."/>
            <person name="Habgood R."/>
            <person name="Hainaut M."/>
            <person name="Harispe M.L."/>
            <person name="Henrissat B."/>
            <person name="Hilden K.S."/>
            <person name="Hope R."/>
            <person name="Hossain A."/>
            <person name="Karabika E."/>
            <person name="Karaffa L."/>
            <person name="Karanyi Z."/>
            <person name="Krasevec N."/>
            <person name="Kuo A."/>
            <person name="Kusch H."/>
            <person name="LaButti K."/>
            <person name="Lagendijk E.L."/>
            <person name="Lapidus A."/>
            <person name="Levasseur A."/>
            <person name="Lindquist E."/>
            <person name="Lipzen A."/>
            <person name="Logrieco A.F."/>
            <person name="MacCabe A."/>
            <person name="Maekelae M.R."/>
            <person name="Malavazi I."/>
            <person name="Melin P."/>
            <person name="Meyer V."/>
            <person name="Mielnichuk N."/>
            <person name="Miskei M."/>
            <person name="Molnar A.P."/>
            <person name="Mule G."/>
            <person name="Ngan C.Y."/>
            <person name="Orejas M."/>
            <person name="Orosz E."/>
            <person name="Ouedraogo J.P."/>
            <person name="Overkamp K.M."/>
            <person name="Park H.-S."/>
            <person name="Perrone G."/>
            <person name="Piumi F."/>
            <person name="Punt P.J."/>
            <person name="Ram A.F."/>
            <person name="Ramon A."/>
            <person name="Rauscher S."/>
            <person name="Record E."/>
            <person name="Riano-Pachon D.M."/>
            <person name="Robert V."/>
            <person name="Roehrig J."/>
            <person name="Ruller R."/>
            <person name="Salamov A."/>
            <person name="Salih N.S."/>
            <person name="Samson R.A."/>
            <person name="Sandor E."/>
            <person name="Sanguinetti M."/>
            <person name="Schuetze T."/>
            <person name="Sepcic K."/>
            <person name="Shelest E."/>
            <person name="Sherlock G."/>
            <person name="Sophianopoulou V."/>
            <person name="Squina F.M."/>
            <person name="Sun H."/>
            <person name="Susca A."/>
            <person name="Todd R.B."/>
            <person name="Tsang A."/>
            <person name="Unkles S.E."/>
            <person name="van de Wiele N."/>
            <person name="van Rossen-Uffink D."/>
            <person name="Oliveira J.V."/>
            <person name="Vesth T.C."/>
            <person name="Visser J."/>
            <person name="Yu J.-H."/>
            <person name="Zhou M."/>
            <person name="Andersen M.R."/>
            <person name="Archer D.B."/>
            <person name="Baker S.E."/>
            <person name="Benoit I."/>
            <person name="Brakhage A.A."/>
            <person name="Braus G.H."/>
            <person name="Fischer R."/>
            <person name="Frisvad J.C."/>
            <person name="Goldman G.H."/>
            <person name="Houbraken J."/>
            <person name="Oakley B."/>
            <person name="Pocsi I."/>
            <person name="Scazzocchio C."/>
            <person name="Seiboth B."/>
            <person name="vanKuyk P.A."/>
            <person name="Wortman J."/>
            <person name="Dyer P.S."/>
            <person name="Grigoriev I.V."/>
        </authorList>
    </citation>
    <scope>NUCLEOTIDE SEQUENCE [LARGE SCALE GENOMIC DNA]</scope>
    <source>
        <strain evidence="2">CBS 593.65</strain>
    </source>
</reference>
<accession>A0A1L9T9E5</accession>
<evidence type="ECO:0000313" key="2">
    <source>
        <dbReference type="Proteomes" id="UP000184356"/>
    </source>
</evidence>